<dbReference type="RefSeq" id="WP_344902073.1">
    <property type="nucleotide sequence ID" value="NZ_BAAAWD010000016.1"/>
</dbReference>
<feature type="region of interest" description="Disordered" evidence="1">
    <location>
        <begin position="38"/>
        <end position="73"/>
    </location>
</feature>
<reference evidence="3" key="1">
    <citation type="journal article" date="2019" name="Int. J. Syst. Evol. Microbiol.">
        <title>The Global Catalogue of Microorganisms (GCM) 10K type strain sequencing project: providing services to taxonomists for standard genome sequencing and annotation.</title>
        <authorList>
            <consortium name="The Broad Institute Genomics Platform"/>
            <consortium name="The Broad Institute Genome Sequencing Center for Infectious Disease"/>
            <person name="Wu L."/>
            <person name="Ma J."/>
        </authorList>
    </citation>
    <scope>NUCLEOTIDE SEQUENCE [LARGE SCALE GENOMIC DNA]</scope>
    <source>
        <strain evidence="3">JCM 3106</strain>
    </source>
</reference>
<comment type="caution">
    <text evidence="2">The sequence shown here is derived from an EMBL/GenBank/DDBJ whole genome shotgun (WGS) entry which is preliminary data.</text>
</comment>
<keyword evidence="3" id="KW-1185">Reference proteome</keyword>
<proteinExistence type="predicted"/>
<dbReference type="EMBL" id="BAAAWD010000016">
    <property type="protein sequence ID" value="GAA3027501.1"/>
    <property type="molecule type" value="Genomic_DNA"/>
</dbReference>
<sequence>MSKRGVTVSLAVSVYYDDAKVTQEEAIAEMHQALGEAGKGGHFDRGPVEIAFGGDSDAEPFTPAEADDGMSWL</sequence>
<dbReference type="Proteomes" id="UP001499930">
    <property type="component" value="Unassembled WGS sequence"/>
</dbReference>
<name>A0ABP6KZE5_9ACTN</name>
<gene>
    <name evidence="2" type="ORF">GCM10017559_62190</name>
</gene>
<protein>
    <submittedName>
        <fullName evidence="2">Uncharacterized protein</fullName>
    </submittedName>
</protein>
<accession>A0ABP6KZE5</accession>
<organism evidence="2 3">
    <name type="scientific">Streptosporangium longisporum</name>
    <dbReference type="NCBI Taxonomy" id="46187"/>
    <lineage>
        <taxon>Bacteria</taxon>
        <taxon>Bacillati</taxon>
        <taxon>Actinomycetota</taxon>
        <taxon>Actinomycetes</taxon>
        <taxon>Streptosporangiales</taxon>
        <taxon>Streptosporangiaceae</taxon>
        <taxon>Streptosporangium</taxon>
    </lineage>
</organism>
<evidence type="ECO:0000313" key="3">
    <source>
        <dbReference type="Proteomes" id="UP001499930"/>
    </source>
</evidence>
<evidence type="ECO:0000256" key="1">
    <source>
        <dbReference type="SAM" id="MobiDB-lite"/>
    </source>
</evidence>
<evidence type="ECO:0000313" key="2">
    <source>
        <dbReference type="EMBL" id="GAA3027501.1"/>
    </source>
</evidence>